<proteinExistence type="predicted"/>
<keyword evidence="1" id="KW-0472">Membrane</keyword>
<dbReference type="EMBL" id="JAUYVH010000001">
    <property type="protein sequence ID" value="MDQ9169313.1"/>
    <property type="molecule type" value="Genomic_DNA"/>
</dbReference>
<gene>
    <name evidence="2" type="ORF">Q8A64_02695</name>
</gene>
<name>A0ABU1BLV5_9BURK</name>
<protein>
    <submittedName>
        <fullName evidence="2">YtxH domain-containing protein</fullName>
    </submittedName>
</protein>
<dbReference type="RefSeq" id="WP_338435184.1">
    <property type="nucleotide sequence ID" value="NZ_JAUYVH010000001.1"/>
</dbReference>
<sequence length="78" mass="8688">MAQNSDDISTLSFILIGMAAGAAIMYFMDPAQGRRRRALLRDKAYSASLQTRKAIDARTHDLSNRAHGLRVKASRMLH</sequence>
<keyword evidence="1" id="KW-1133">Transmembrane helix</keyword>
<organism evidence="2 3">
    <name type="scientific">Keguizhuia sedimenti</name>
    <dbReference type="NCBI Taxonomy" id="3064264"/>
    <lineage>
        <taxon>Bacteria</taxon>
        <taxon>Pseudomonadati</taxon>
        <taxon>Pseudomonadota</taxon>
        <taxon>Betaproteobacteria</taxon>
        <taxon>Burkholderiales</taxon>
        <taxon>Oxalobacteraceae</taxon>
        <taxon>Keguizhuia</taxon>
    </lineage>
</organism>
<evidence type="ECO:0000313" key="2">
    <source>
        <dbReference type="EMBL" id="MDQ9169313.1"/>
    </source>
</evidence>
<keyword evidence="3" id="KW-1185">Reference proteome</keyword>
<feature type="transmembrane region" description="Helical" evidence="1">
    <location>
        <begin position="12"/>
        <end position="28"/>
    </location>
</feature>
<comment type="caution">
    <text evidence="2">The sequence shown here is derived from an EMBL/GenBank/DDBJ whole genome shotgun (WGS) entry which is preliminary data.</text>
</comment>
<dbReference type="Proteomes" id="UP001225596">
    <property type="component" value="Unassembled WGS sequence"/>
</dbReference>
<reference evidence="2 3" key="1">
    <citation type="submission" date="2023-08" db="EMBL/GenBank/DDBJ databases">
        <title>Oxalobacteraceae gen .nov., isolated from river sludge outside the plant.</title>
        <authorList>
            <person name="Zhao S.Y."/>
        </authorList>
    </citation>
    <scope>NUCLEOTIDE SEQUENCE [LARGE SCALE GENOMIC DNA]</scope>
    <source>
        <strain evidence="2 3">R-40</strain>
    </source>
</reference>
<accession>A0ABU1BLV5</accession>
<keyword evidence="1" id="KW-0812">Transmembrane</keyword>
<evidence type="ECO:0000313" key="3">
    <source>
        <dbReference type="Proteomes" id="UP001225596"/>
    </source>
</evidence>
<evidence type="ECO:0000256" key="1">
    <source>
        <dbReference type="SAM" id="Phobius"/>
    </source>
</evidence>